<evidence type="ECO:0000256" key="3">
    <source>
        <dbReference type="ARBA" id="ARBA00022475"/>
    </source>
</evidence>
<keyword evidence="4 11" id="KW-0589">Pheromone response</keyword>
<keyword evidence="7 11" id="KW-0297">G-protein coupled receptor</keyword>
<keyword evidence="3 11" id="KW-1003">Cell membrane</keyword>
<dbReference type="PRINTS" id="PR01534">
    <property type="entry name" value="VOMERONASL1R"/>
</dbReference>
<evidence type="ECO:0000256" key="11">
    <source>
        <dbReference type="RuleBase" id="RU364061"/>
    </source>
</evidence>
<evidence type="ECO:0000256" key="6">
    <source>
        <dbReference type="ARBA" id="ARBA00022989"/>
    </source>
</evidence>
<dbReference type="InterPro" id="IPR004072">
    <property type="entry name" value="Vmron_rcpt_1"/>
</dbReference>
<sequence length="304" mass="34570">MGVGEVTIGVIVLSEILVGVLGNSLLVYHHLPFYFMVSRIRFTEWILQHLIVANFLTLMCKGVPETLSAFGLKDFLDDFGCKLLFYLHRIGRGVSISSTSFLGMFQAITISPKCLRWTKVKVKSPSFIASCVYLSWILSFIANIGIPMNMTARWSQRNMTRLKEYGYCSAIYVDKTSDILYGVLLAGPDVLFMGLMLWSSSSMVYILYRHKQRTRYIHRSQFSLRSSPETKATRTILLLVSTFVCFYTISSLLQTRLALYDPDWLLVKMATIVSGCFPTVSPFLLMNHDSNENPFCFACARNKQ</sequence>
<reference evidence="14" key="1">
    <citation type="submission" date="2025-08" db="UniProtKB">
        <authorList>
            <consortium name="RefSeq"/>
        </authorList>
    </citation>
    <scope>IDENTIFICATION</scope>
    <source>
        <tissue evidence="14">Liver</tissue>
    </source>
</reference>
<dbReference type="PROSITE" id="PS50262">
    <property type="entry name" value="G_PROTEIN_RECEP_F1_2"/>
    <property type="match status" value="1"/>
</dbReference>
<dbReference type="GeneID" id="106022600"/>
<dbReference type="Proteomes" id="UP000886700">
    <property type="component" value="Unplaced"/>
</dbReference>
<proteinExistence type="inferred from homology"/>
<name>A0A1U8CNY8_MESAU</name>
<keyword evidence="13" id="KW-1185">Reference proteome</keyword>
<comment type="subcellular location">
    <subcellularLocation>
        <location evidence="1 11">Cell membrane</location>
        <topology evidence="1 11">Multi-pass membrane protein</topology>
    </subcellularLocation>
</comment>
<evidence type="ECO:0000256" key="7">
    <source>
        <dbReference type="ARBA" id="ARBA00023040"/>
    </source>
</evidence>
<feature type="transmembrane region" description="Helical" evidence="11">
    <location>
        <begin position="235"/>
        <end position="253"/>
    </location>
</feature>
<dbReference type="Gene3D" id="1.20.1070.10">
    <property type="entry name" value="Rhodopsin 7-helix transmembrane proteins"/>
    <property type="match status" value="1"/>
</dbReference>
<dbReference type="AlphaFoldDB" id="A0A1U8CNY8"/>
<organism evidence="13 14">
    <name type="scientific">Mesocricetus auratus</name>
    <name type="common">Golden hamster</name>
    <dbReference type="NCBI Taxonomy" id="10036"/>
    <lineage>
        <taxon>Eukaryota</taxon>
        <taxon>Metazoa</taxon>
        <taxon>Chordata</taxon>
        <taxon>Craniata</taxon>
        <taxon>Vertebrata</taxon>
        <taxon>Euteleostomi</taxon>
        <taxon>Mammalia</taxon>
        <taxon>Eutheria</taxon>
        <taxon>Euarchontoglires</taxon>
        <taxon>Glires</taxon>
        <taxon>Rodentia</taxon>
        <taxon>Myomorpha</taxon>
        <taxon>Muroidea</taxon>
        <taxon>Cricetidae</taxon>
        <taxon>Cricetinae</taxon>
        <taxon>Mesocricetus</taxon>
    </lineage>
</organism>
<keyword evidence="10 11" id="KW-0807">Transducer</keyword>
<feature type="transmembrane region" description="Helical" evidence="11">
    <location>
        <begin position="126"/>
        <end position="146"/>
    </location>
</feature>
<dbReference type="GO" id="GO:0019236">
    <property type="term" value="P:response to pheromone"/>
    <property type="evidence" value="ECO:0007669"/>
    <property type="project" value="UniProtKB-KW"/>
</dbReference>
<dbReference type="SUPFAM" id="SSF81321">
    <property type="entry name" value="Family A G protein-coupled receptor-like"/>
    <property type="match status" value="1"/>
</dbReference>
<keyword evidence="8 11" id="KW-0472">Membrane</keyword>
<dbReference type="OrthoDB" id="9606139at2759"/>
<keyword evidence="5 11" id="KW-0812">Transmembrane</keyword>
<dbReference type="PANTHER" id="PTHR24062">
    <property type="entry name" value="VOMERONASAL TYPE-1 RECEPTOR"/>
    <property type="match status" value="1"/>
</dbReference>
<keyword evidence="9 11" id="KW-0675">Receptor</keyword>
<evidence type="ECO:0000313" key="14">
    <source>
        <dbReference type="RefSeq" id="XP_012981157.2"/>
    </source>
</evidence>
<keyword evidence="6 11" id="KW-1133">Transmembrane helix</keyword>
<dbReference type="InterPro" id="IPR017452">
    <property type="entry name" value="GPCR_Rhodpsn_7TM"/>
</dbReference>
<protein>
    <recommendedName>
        <fullName evidence="11">Vomeronasal type-1 receptor</fullName>
    </recommendedName>
</protein>
<gene>
    <name evidence="14" type="primary">LOC106022600</name>
</gene>
<evidence type="ECO:0000256" key="2">
    <source>
        <dbReference type="ARBA" id="ARBA00010663"/>
    </source>
</evidence>
<feature type="transmembrane region" description="Helical" evidence="11">
    <location>
        <begin position="190"/>
        <end position="208"/>
    </location>
</feature>
<evidence type="ECO:0000256" key="10">
    <source>
        <dbReference type="ARBA" id="ARBA00023224"/>
    </source>
</evidence>
<evidence type="ECO:0000256" key="5">
    <source>
        <dbReference type="ARBA" id="ARBA00022692"/>
    </source>
</evidence>
<feature type="domain" description="G-protein coupled receptors family 1 profile" evidence="12">
    <location>
        <begin position="22"/>
        <end position="285"/>
    </location>
</feature>
<feature type="transmembrane region" description="Helical" evidence="11">
    <location>
        <begin position="265"/>
        <end position="285"/>
    </location>
</feature>
<evidence type="ECO:0000256" key="4">
    <source>
        <dbReference type="ARBA" id="ARBA00022507"/>
    </source>
</evidence>
<evidence type="ECO:0000256" key="9">
    <source>
        <dbReference type="ARBA" id="ARBA00023170"/>
    </source>
</evidence>
<dbReference type="RefSeq" id="XP_012981157.2">
    <property type="nucleotide sequence ID" value="XM_013125703.2"/>
</dbReference>
<comment type="similarity">
    <text evidence="2 11">Belongs to the G-protein coupled receptor 1 family.</text>
</comment>
<evidence type="ECO:0000256" key="1">
    <source>
        <dbReference type="ARBA" id="ARBA00004651"/>
    </source>
</evidence>
<feature type="transmembrane region" description="Helical" evidence="11">
    <location>
        <begin position="6"/>
        <end position="26"/>
    </location>
</feature>
<evidence type="ECO:0000313" key="13">
    <source>
        <dbReference type="Proteomes" id="UP000886700"/>
    </source>
</evidence>
<dbReference type="GO" id="GO:0016503">
    <property type="term" value="F:pheromone receptor activity"/>
    <property type="evidence" value="ECO:0007669"/>
    <property type="project" value="InterPro"/>
</dbReference>
<dbReference type="KEGG" id="maua:106022600"/>
<dbReference type="Pfam" id="PF03402">
    <property type="entry name" value="V1R"/>
    <property type="match status" value="1"/>
</dbReference>
<accession>A0A1U8CNY8</accession>
<dbReference type="GO" id="GO:0005886">
    <property type="term" value="C:plasma membrane"/>
    <property type="evidence" value="ECO:0007669"/>
    <property type="project" value="UniProtKB-SubCell"/>
</dbReference>
<evidence type="ECO:0000259" key="12">
    <source>
        <dbReference type="PROSITE" id="PS50262"/>
    </source>
</evidence>
<evidence type="ECO:0000256" key="8">
    <source>
        <dbReference type="ARBA" id="ARBA00023136"/>
    </source>
</evidence>